<comment type="subcellular location">
    <subcellularLocation>
        <location evidence="7">Cytoplasm</location>
    </subcellularLocation>
</comment>
<keyword evidence="5 7" id="KW-0949">S-adenosyl-L-methionine</keyword>
<dbReference type="SUPFAM" id="SSF53335">
    <property type="entry name" value="S-adenosyl-L-methionine-dependent methyltransferases"/>
    <property type="match status" value="1"/>
</dbReference>
<evidence type="ECO:0000313" key="10">
    <source>
        <dbReference type="EMBL" id="PIR97956.1"/>
    </source>
</evidence>
<sequence length="261" mass="29349">MLIKYRQNLGQNFLKDARALDRIVSVLEIGSKDVVVEIGPGHGELTRRILAQGPKKLVAIEKDGALIDHFLKEFLKNHANLEVVEGDALKELPKVVEGLGGEPYKLIGNIPYYITGHLLRTLGELEHKPSIITLTIQKEVALRLCATPPKMNLLSASVGIWGNGKIIRYISRKSFKPSPKVDSAILKIVPRKELVDPNYYKFIKALFGSPRKTVLNNLKALNLPKEELEKILFSIVLNPKARPQDLTIKEIKRLFILFTHN</sequence>
<dbReference type="Gene3D" id="1.10.8.100">
    <property type="entry name" value="Ribosomal RNA adenine dimethylase-like, domain 2"/>
    <property type="match status" value="1"/>
</dbReference>
<keyword evidence="2 7" id="KW-0698">rRNA processing</keyword>
<comment type="caution">
    <text evidence="10">The sequence shown here is derived from an EMBL/GenBank/DDBJ whole genome shotgun (WGS) entry which is preliminary data.</text>
</comment>
<feature type="binding site" evidence="7 8">
    <location>
        <position position="39"/>
    </location>
    <ligand>
        <name>S-adenosyl-L-methionine</name>
        <dbReference type="ChEBI" id="CHEBI:59789"/>
    </ligand>
</feature>
<comment type="similarity">
    <text evidence="7">Belongs to the class I-like SAM-binding methyltransferase superfamily. rRNA adenine N(6)-methyltransferase family. RsmA subfamily.</text>
</comment>
<dbReference type="AlphaFoldDB" id="A0A2H0VFU1"/>
<dbReference type="InterPro" id="IPR020598">
    <property type="entry name" value="rRNA_Ade_methylase_Trfase_N"/>
</dbReference>
<dbReference type="GO" id="GO:0003723">
    <property type="term" value="F:RNA binding"/>
    <property type="evidence" value="ECO:0007669"/>
    <property type="project" value="UniProtKB-UniRule"/>
</dbReference>
<dbReference type="PROSITE" id="PS51689">
    <property type="entry name" value="SAM_RNA_A_N6_MT"/>
    <property type="match status" value="1"/>
</dbReference>
<evidence type="ECO:0000256" key="5">
    <source>
        <dbReference type="ARBA" id="ARBA00022691"/>
    </source>
</evidence>
<keyword evidence="3 7" id="KW-0489">Methyltransferase</keyword>
<comment type="function">
    <text evidence="7">Specifically dimethylates two adjacent adenosines (A1518 and A1519) in the loop of a conserved hairpin near the 3'-end of 16S rRNA in the 30S particle. May play a critical role in biogenesis of 30S subunits.</text>
</comment>
<dbReference type="EMBL" id="PFAH01000007">
    <property type="protein sequence ID" value="PIR97956.1"/>
    <property type="molecule type" value="Genomic_DNA"/>
</dbReference>
<evidence type="ECO:0000256" key="7">
    <source>
        <dbReference type="HAMAP-Rule" id="MF_00607"/>
    </source>
</evidence>
<proteinExistence type="inferred from homology"/>
<evidence type="ECO:0000256" key="4">
    <source>
        <dbReference type="ARBA" id="ARBA00022679"/>
    </source>
</evidence>
<accession>A0A2H0VFU1</accession>
<keyword evidence="1 7" id="KW-0963">Cytoplasm</keyword>
<feature type="domain" description="Ribosomal RNA adenine methylase transferase N-terminal" evidence="9">
    <location>
        <begin position="19"/>
        <end position="192"/>
    </location>
</feature>
<evidence type="ECO:0000256" key="1">
    <source>
        <dbReference type="ARBA" id="ARBA00022490"/>
    </source>
</evidence>
<dbReference type="InterPro" id="IPR020596">
    <property type="entry name" value="rRNA_Ade_Mease_Trfase_CS"/>
</dbReference>
<keyword evidence="4 7" id="KW-0808">Transferase</keyword>
<feature type="binding site" evidence="7 8">
    <location>
        <position position="87"/>
    </location>
    <ligand>
        <name>S-adenosyl-L-methionine</name>
        <dbReference type="ChEBI" id="CHEBI:59789"/>
    </ligand>
</feature>
<dbReference type="Proteomes" id="UP000231466">
    <property type="component" value="Unassembled WGS sequence"/>
</dbReference>
<evidence type="ECO:0000256" key="2">
    <source>
        <dbReference type="ARBA" id="ARBA00022552"/>
    </source>
</evidence>
<evidence type="ECO:0000313" key="11">
    <source>
        <dbReference type="Proteomes" id="UP000231466"/>
    </source>
</evidence>
<dbReference type="CDD" id="cd02440">
    <property type="entry name" value="AdoMet_MTases"/>
    <property type="match status" value="1"/>
</dbReference>
<dbReference type="GO" id="GO:0052908">
    <property type="term" value="F:16S rRNA (adenine(1518)-N(6)/adenine(1519)-N(6))-dimethyltransferase activity"/>
    <property type="evidence" value="ECO:0007669"/>
    <property type="project" value="UniProtKB-EC"/>
</dbReference>
<dbReference type="EC" id="2.1.1.182" evidence="7"/>
<keyword evidence="6 7" id="KW-0694">RNA-binding</keyword>
<evidence type="ECO:0000259" key="9">
    <source>
        <dbReference type="SMART" id="SM00650"/>
    </source>
</evidence>
<reference evidence="11" key="1">
    <citation type="submission" date="2017-09" db="EMBL/GenBank/DDBJ databases">
        <title>Depth-based differentiation of microbial function through sediment-hosted aquifers and enrichment of novel symbionts in the deep terrestrial subsurface.</title>
        <authorList>
            <person name="Probst A.J."/>
            <person name="Ladd B."/>
            <person name="Jarett J.K."/>
            <person name="Geller-Mcgrath D.E."/>
            <person name="Sieber C.M.K."/>
            <person name="Emerson J.B."/>
            <person name="Anantharaman K."/>
            <person name="Thomas B.C."/>
            <person name="Malmstrom R."/>
            <person name="Stieglmeier M."/>
            <person name="Klingl A."/>
            <person name="Woyke T."/>
            <person name="Ryan C.M."/>
            <person name="Banfield J.F."/>
        </authorList>
    </citation>
    <scope>NUCLEOTIDE SEQUENCE [LARGE SCALE GENOMIC DNA]</scope>
</reference>
<name>A0A2H0VFU1_9BACT</name>
<feature type="binding site" evidence="7 8">
    <location>
        <position position="12"/>
    </location>
    <ligand>
        <name>S-adenosyl-L-methionine</name>
        <dbReference type="ChEBI" id="CHEBI:59789"/>
    </ligand>
</feature>
<dbReference type="NCBIfam" id="TIGR00755">
    <property type="entry name" value="ksgA"/>
    <property type="match status" value="1"/>
</dbReference>
<dbReference type="PANTHER" id="PTHR11727:SF7">
    <property type="entry name" value="DIMETHYLADENOSINE TRANSFERASE-RELATED"/>
    <property type="match status" value="1"/>
</dbReference>
<feature type="binding site" evidence="7 8">
    <location>
        <position position="61"/>
    </location>
    <ligand>
        <name>S-adenosyl-L-methionine</name>
        <dbReference type="ChEBI" id="CHEBI:59789"/>
    </ligand>
</feature>
<dbReference type="InterPro" id="IPR029063">
    <property type="entry name" value="SAM-dependent_MTases_sf"/>
</dbReference>
<dbReference type="GO" id="GO:0005829">
    <property type="term" value="C:cytosol"/>
    <property type="evidence" value="ECO:0007669"/>
    <property type="project" value="TreeGrafter"/>
</dbReference>
<dbReference type="SMART" id="SM00650">
    <property type="entry name" value="rADc"/>
    <property type="match status" value="1"/>
</dbReference>
<feature type="binding site" evidence="7 8">
    <location>
        <position position="14"/>
    </location>
    <ligand>
        <name>S-adenosyl-L-methionine</name>
        <dbReference type="ChEBI" id="CHEBI:59789"/>
    </ligand>
</feature>
<dbReference type="InterPro" id="IPR001737">
    <property type="entry name" value="KsgA/Erm"/>
</dbReference>
<evidence type="ECO:0000256" key="8">
    <source>
        <dbReference type="PROSITE-ProRule" id="PRU01026"/>
    </source>
</evidence>
<dbReference type="InterPro" id="IPR011530">
    <property type="entry name" value="rRNA_adenine_dimethylase"/>
</dbReference>
<feature type="binding site" evidence="7 8">
    <location>
        <position position="109"/>
    </location>
    <ligand>
        <name>S-adenosyl-L-methionine</name>
        <dbReference type="ChEBI" id="CHEBI:59789"/>
    </ligand>
</feature>
<organism evidence="10 11">
    <name type="scientific">Candidatus Colwellbacteria bacterium CG10_big_fil_rev_8_21_14_0_10_42_22</name>
    <dbReference type="NCBI Taxonomy" id="1974540"/>
    <lineage>
        <taxon>Bacteria</taxon>
        <taxon>Candidatus Colwelliibacteriota</taxon>
    </lineage>
</organism>
<evidence type="ECO:0000256" key="6">
    <source>
        <dbReference type="ARBA" id="ARBA00022884"/>
    </source>
</evidence>
<dbReference type="Gene3D" id="3.40.50.150">
    <property type="entry name" value="Vaccinia Virus protein VP39"/>
    <property type="match status" value="1"/>
</dbReference>
<evidence type="ECO:0000256" key="3">
    <source>
        <dbReference type="ARBA" id="ARBA00022603"/>
    </source>
</evidence>
<dbReference type="PANTHER" id="PTHR11727">
    <property type="entry name" value="DIMETHYLADENOSINE TRANSFERASE"/>
    <property type="match status" value="1"/>
</dbReference>
<gene>
    <name evidence="7 10" type="primary">rsmA</name>
    <name evidence="7" type="synonym">ksgA</name>
    <name evidence="10" type="ORF">COT89_01740</name>
</gene>
<dbReference type="HAMAP" id="MF_00607">
    <property type="entry name" value="16SrRNA_methyltr_A"/>
    <property type="match status" value="1"/>
</dbReference>
<protein>
    <recommendedName>
        <fullName evidence="7">Ribosomal RNA small subunit methyltransferase A</fullName>
        <ecNumber evidence="7">2.1.1.182</ecNumber>
    </recommendedName>
    <alternativeName>
        <fullName evidence="7">16S rRNA (adenine(1518)-N(6)/adenine(1519)-N(6))-dimethyltransferase</fullName>
    </alternativeName>
    <alternativeName>
        <fullName evidence="7">16S rRNA dimethyladenosine transferase</fullName>
    </alternativeName>
    <alternativeName>
        <fullName evidence="7">16S rRNA dimethylase</fullName>
    </alternativeName>
    <alternativeName>
        <fullName evidence="7">S-adenosylmethionine-6-N', N'-adenosyl(rRNA) dimethyltransferase</fullName>
    </alternativeName>
</protein>
<dbReference type="PROSITE" id="PS01131">
    <property type="entry name" value="RRNA_A_DIMETH"/>
    <property type="match status" value="1"/>
</dbReference>
<dbReference type="InterPro" id="IPR023165">
    <property type="entry name" value="rRNA_Ade_diMease-like_C"/>
</dbReference>
<comment type="catalytic activity">
    <reaction evidence="7">
        <text>adenosine(1518)/adenosine(1519) in 16S rRNA + 4 S-adenosyl-L-methionine = N(6)-dimethyladenosine(1518)/N(6)-dimethyladenosine(1519) in 16S rRNA + 4 S-adenosyl-L-homocysteine + 4 H(+)</text>
        <dbReference type="Rhea" id="RHEA:19609"/>
        <dbReference type="Rhea" id="RHEA-COMP:10232"/>
        <dbReference type="Rhea" id="RHEA-COMP:10233"/>
        <dbReference type="ChEBI" id="CHEBI:15378"/>
        <dbReference type="ChEBI" id="CHEBI:57856"/>
        <dbReference type="ChEBI" id="CHEBI:59789"/>
        <dbReference type="ChEBI" id="CHEBI:74411"/>
        <dbReference type="ChEBI" id="CHEBI:74493"/>
        <dbReference type="EC" id="2.1.1.182"/>
    </reaction>
</comment>
<dbReference type="Pfam" id="PF00398">
    <property type="entry name" value="RrnaAD"/>
    <property type="match status" value="1"/>
</dbReference>